<dbReference type="GO" id="GO:0044209">
    <property type="term" value="P:AMP salvage"/>
    <property type="evidence" value="ECO:0007669"/>
    <property type="project" value="UniProtKB-UniRule"/>
</dbReference>
<dbReference type="EMBL" id="PETL01000070">
    <property type="protein sequence ID" value="PIV64594.1"/>
    <property type="molecule type" value="Genomic_DNA"/>
</dbReference>
<gene>
    <name evidence="5" type="primary">adk</name>
    <name evidence="9" type="ORF">COS11_01355</name>
</gene>
<accession>A0A2M7EA61</accession>
<protein>
    <recommendedName>
        <fullName evidence="5 7">Adenylate kinase</fullName>
        <shortName evidence="5">AK</shortName>
        <ecNumber evidence="5 7">2.7.4.3</ecNumber>
    </recommendedName>
    <alternativeName>
        <fullName evidence="5">ATP-AMP transphosphorylase</fullName>
    </alternativeName>
    <alternativeName>
        <fullName evidence="5">ATP:AMP phosphotransferase</fullName>
    </alternativeName>
    <alternativeName>
        <fullName evidence="5">Adenylate monophosphate kinase</fullName>
    </alternativeName>
</protein>
<keyword evidence="1 5" id="KW-0808">Transferase</keyword>
<feature type="binding site" evidence="5">
    <location>
        <position position="31"/>
    </location>
    <ligand>
        <name>AMP</name>
        <dbReference type="ChEBI" id="CHEBI:456215"/>
    </ligand>
</feature>
<comment type="similarity">
    <text evidence="5 6">Belongs to the adenylate kinase family.</text>
</comment>
<comment type="subcellular location">
    <subcellularLocation>
        <location evidence="5 7">Cytoplasm</location>
    </subcellularLocation>
</comment>
<evidence type="ECO:0000256" key="3">
    <source>
        <dbReference type="ARBA" id="ARBA00022741"/>
    </source>
</evidence>
<feature type="binding site" evidence="5">
    <location>
        <position position="144"/>
    </location>
    <ligand>
        <name>Zn(2+)</name>
        <dbReference type="ChEBI" id="CHEBI:29105"/>
        <note>structural</note>
    </ligand>
</feature>
<feature type="region of interest" description="NMP" evidence="5">
    <location>
        <begin position="30"/>
        <end position="59"/>
    </location>
</feature>
<dbReference type="EC" id="2.7.4.3" evidence="5 7"/>
<dbReference type="PANTHER" id="PTHR23359">
    <property type="entry name" value="NUCLEOTIDE KINASE"/>
    <property type="match status" value="1"/>
</dbReference>
<dbReference type="Gene3D" id="3.40.50.300">
    <property type="entry name" value="P-loop containing nucleotide triphosphate hydrolases"/>
    <property type="match status" value="1"/>
</dbReference>
<organism evidence="9 10">
    <name type="scientific">bacterium (Candidatus Ratteibacteria) CG01_land_8_20_14_3_00_40_19</name>
    <dbReference type="NCBI Taxonomy" id="2014290"/>
    <lineage>
        <taxon>Bacteria</taxon>
        <taxon>Candidatus Ratteibacteria</taxon>
    </lineage>
</organism>
<keyword evidence="5" id="KW-0479">Metal-binding</keyword>
<keyword evidence="2 5" id="KW-0545">Nucleotide biosynthesis</keyword>
<comment type="caution">
    <text evidence="9">The sequence shown here is derived from an EMBL/GenBank/DDBJ whole genome shotgun (WGS) entry which is preliminary data.</text>
</comment>
<keyword evidence="3 5" id="KW-0547">Nucleotide-binding</keyword>
<evidence type="ECO:0000313" key="10">
    <source>
        <dbReference type="Proteomes" id="UP000228886"/>
    </source>
</evidence>
<evidence type="ECO:0000259" key="8">
    <source>
        <dbReference type="Pfam" id="PF05191"/>
    </source>
</evidence>
<dbReference type="InterPro" id="IPR006259">
    <property type="entry name" value="Adenyl_kin_sub"/>
</dbReference>
<sequence length="212" mass="24098">MIIILFGPPGAGKGTVGTLLSKDLNIPLISTGDILRENVKKGTELGRRAESFMKSGALVPDKIIIRMIKEEILRLEGGFILDGVPRTINQTKILDTVVNNPYQVVYLDAEDDFLINRLSNRRICRDCGRIYHLINIPPKKEGVCDRCGGSLYQRDDDKEEVIRNRLTLFHLKTRPIFDYYQKKNILKTVDASLPLPEIINLIKKNKSDSHKR</sequence>
<dbReference type="AlphaFoldDB" id="A0A2M7EA61"/>
<evidence type="ECO:0000256" key="6">
    <source>
        <dbReference type="RuleBase" id="RU003330"/>
    </source>
</evidence>
<feature type="binding site" evidence="5">
    <location>
        <position position="127"/>
    </location>
    <ligand>
        <name>Zn(2+)</name>
        <dbReference type="ChEBI" id="CHEBI:29105"/>
        <note>structural</note>
    </ligand>
</feature>
<feature type="binding site" evidence="5">
    <location>
        <begin position="130"/>
        <end position="131"/>
    </location>
    <ligand>
        <name>ATP</name>
        <dbReference type="ChEBI" id="CHEBI:30616"/>
    </ligand>
</feature>
<dbReference type="GO" id="GO:0005524">
    <property type="term" value="F:ATP binding"/>
    <property type="evidence" value="ECO:0007669"/>
    <property type="project" value="UniProtKB-UniRule"/>
</dbReference>
<evidence type="ECO:0000313" key="9">
    <source>
        <dbReference type="EMBL" id="PIV64594.1"/>
    </source>
</evidence>
<feature type="region of interest" description="LID" evidence="5">
    <location>
        <begin position="120"/>
        <end position="157"/>
    </location>
</feature>
<dbReference type="SUPFAM" id="SSF52540">
    <property type="entry name" value="P-loop containing nucleoside triphosphate hydrolases"/>
    <property type="match status" value="1"/>
</dbReference>
<keyword evidence="5 7" id="KW-0067">ATP-binding</keyword>
<keyword evidence="5" id="KW-0963">Cytoplasm</keyword>
<comment type="function">
    <text evidence="5">Catalyzes the reversible transfer of the terminal phosphate group between ATP and AMP. Plays an important role in cellular energy homeostasis and in adenine nucleotide metabolism.</text>
</comment>
<dbReference type="GO" id="GO:0004017">
    <property type="term" value="F:AMP kinase activity"/>
    <property type="evidence" value="ECO:0007669"/>
    <property type="project" value="UniProtKB-UniRule"/>
</dbReference>
<dbReference type="InterPro" id="IPR007862">
    <property type="entry name" value="Adenylate_kinase_lid-dom"/>
</dbReference>
<dbReference type="UniPathway" id="UPA00588">
    <property type="reaction ID" value="UER00649"/>
</dbReference>
<dbReference type="NCBIfam" id="TIGR01351">
    <property type="entry name" value="adk"/>
    <property type="match status" value="1"/>
</dbReference>
<dbReference type="HAMAP" id="MF_00235">
    <property type="entry name" value="Adenylate_kinase_Adk"/>
    <property type="match status" value="1"/>
</dbReference>
<dbReference type="Pfam" id="PF05191">
    <property type="entry name" value="ADK_lid"/>
    <property type="match status" value="1"/>
</dbReference>
<evidence type="ECO:0000256" key="4">
    <source>
        <dbReference type="ARBA" id="ARBA00022777"/>
    </source>
</evidence>
<dbReference type="InterPro" id="IPR000850">
    <property type="entry name" value="Adenylat/UMP-CMP_kin"/>
</dbReference>
<feature type="binding site" evidence="5">
    <location>
        <position position="147"/>
    </location>
    <ligand>
        <name>Zn(2+)</name>
        <dbReference type="ChEBI" id="CHEBI:29105"/>
        <note>structural</note>
    </ligand>
</feature>
<feature type="binding site" evidence="5">
    <location>
        <begin position="57"/>
        <end position="59"/>
    </location>
    <ligand>
        <name>AMP</name>
        <dbReference type="ChEBI" id="CHEBI:456215"/>
    </ligand>
</feature>
<feature type="binding site" evidence="5">
    <location>
        <begin position="10"/>
        <end position="15"/>
    </location>
    <ligand>
        <name>ATP</name>
        <dbReference type="ChEBI" id="CHEBI:30616"/>
    </ligand>
</feature>
<dbReference type="Proteomes" id="UP000228886">
    <property type="component" value="Unassembled WGS sequence"/>
</dbReference>
<comment type="domain">
    <text evidence="5">Consists of three domains, a large central CORE domain and two small peripheral domains, NMPbind and LID, which undergo movements during catalysis. The LID domain closes over the site of phosphoryl transfer upon ATP binding. Assembling and dissambling the active center during each catalytic cycle provides an effective means to prevent ATP hydrolysis. Some bacteria have evolved a zinc-coordinating structure that stabilizes the LID domain.</text>
</comment>
<feature type="binding site" evidence="5">
    <location>
        <position position="154"/>
    </location>
    <ligand>
        <name>AMP</name>
        <dbReference type="ChEBI" id="CHEBI:456215"/>
    </ligand>
</feature>
<reference evidence="10" key="1">
    <citation type="submission" date="2017-09" db="EMBL/GenBank/DDBJ databases">
        <title>Depth-based differentiation of microbial function through sediment-hosted aquifers and enrichment of novel symbionts in the deep terrestrial subsurface.</title>
        <authorList>
            <person name="Probst A.J."/>
            <person name="Ladd B."/>
            <person name="Jarett J.K."/>
            <person name="Geller-Mcgrath D.E."/>
            <person name="Sieber C.M.K."/>
            <person name="Emerson J.B."/>
            <person name="Anantharaman K."/>
            <person name="Thomas B.C."/>
            <person name="Malmstrom R."/>
            <person name="Stieglmeier M."/>
            <person name="Klingl A."/>
            <person name="Woyke T."/>
            <person name="Ryan C.M."/>
            <person name="Banfield J.F."/>
        </authorList>
    </citation>
    <scope>NUCLEOTIDE SEQUENCE [LARGE SCALE GENOMIC DNA]</scope>
</reference>
<evidence type="ECO:0000256" key="7">
    <source>
        <dbReference type="RuleBase" id="RU003331"/>
    </source>
</evidence>
<comment type="subunit">
    <text evidence="5 7">Monomer.</text>
</comment>
<feature type="domain" description="Adenylate kinase active site lid" evidence="8">
    <location>
        <begin position="121"/>
        <end position="156"/>
    </location>
</feature>
<dbReference type="CDD" id="cd01428">
    <property type="entry name" value="ADK"/>
    <property type="match status" value="1"/>
</dbReference>
<feature type="binding site" evidence="5">
    <location>
        <position position="193"/>
    </location>
    <ligand>
        <name>ATP</name>
        <dbReference type="ChEBI" id="CHEBI:30616"/>
    </ligand>
</feature>
<feature type="binding site" evidence="5">
    <location>
        <position position="165"/>
    </location>
    <ligand>
        <name>AMP</name>
        <dbReference type="ChEBI" id="CHEBI:456215"/>
    </ligand>
</feature>
<feature type="binding site" evidence="5">
    <location>
        <position position="36"/>
    </location>
    <ligand>
        <name>AMP</name>
        <dbReference type="ChEBI" id="CHEBI:456215"/>
    </ligand>
</feature>
<dbReference type="FunFam" id="3.40.50.300:FF:000106">
    <property type="entry name" value="Adenylate kinase mitochondrial"/>
    <property type="match status" value="1"/>
</dbReference>
<evidence type="ECO:0000256" key="2">
    <source>
        <dbReference type="ARBA" id="ARBA00022727"/>
    </source>
</evidence>
<dbReference type="Pfam" id="PF00406">
    <property type="entry name" value="ADK"/>
    <property type="match status" value="1"/>
</dbReference>
<comment type="pathway">
    <text evidence="5">Purine metabolism; AMP biosynthesis via salvage pathway; AMP from ADP: step 1/1.</text>
</comment>
<dbReference type="PRINTS" id="PR00094">
    <property type="entry name" value="ADENYLTKNASE"/>
</dbReference>
<keyword evidence="5" id="KW-0862">Zinc</keyword>
<comment type="caution">
    <text evidence="5">Lacks conserved residue(s) required for the propagation of feature annotation.</text>
</comment>
<keyword evidence="4 5" id="KW-0418">Kinase</keyword>
<feature type="binding site" evidence="5">
    <location>
        <position position="90"/>
    </location>
    <ligand>
        <name>AMP</name>
        <dbReference type="ChEBI" id="CHEBI:456215"/>
    </ligand>
</feature>
<feature type="binding site" evidence="5">
    <location>
        <position position="121"/>
    </location>
    <ligand>
        <name>ATP</name>
        <dbReference type="ChEBI" id="CHEBI:30616"/>
    </ligand>
</feature>
<dbReference type="GO" id="GO:0008270">
    <property type="term" value="F:zinc ion binding"/>
    <property type="evidence" value="ECO:0007669"/>
    <property type="project" value="UniProtKB-UniRule"/>
</dbReference>
<proteinExistence type="inferred from homology"/>
<feature type="binding site" evidence="5">
    <location>
        <position position="124"/>
    </location>
    <ligand>
        <name>Zn(2+)</name>
        <dbReference type="ChEBI" id="CHEBI:29105"/>
        <note>structural</note>
    </ligand>
</feature>
<evidence type="ECO:0000256" key="5">
    <source>
        <dbReference type="HAMAP-Rule" id="MF_00235"/>
    </source>
</evidence>
<comment type="catalytic activity">
    <reaction evidence="5 7">
        <text>AMP + ATP = 2 ADP</text>
        <dbReference type="Rhea" id="RHEA:12973"/>
        <dbReference type="ChEBI" id="CHEBI:30616"/>
        <dbReference type="ChEBI" id="CHEBI:456215"/>
        <dbReference type="ChEBI" id="CHEBI:456216"/>
        <dbReference type="EC" id="2.7.4.3"/>
    </reaction>
</comment>
<name>A0A2M7EA61_9BACT</name>
<dbReference type="InterPro" id="IPR027417">
    <property type="entry name" value="P-loop_NTPase"/>
</dbReference>
<evidence type="ECO:0000256" key="1">
    <source>
        <dbReference type="ARBA" id="ARBA00022679"/>
    </source>
</evidence>
<dbReference type="GO" id="GO:0005737">
    <property type="term" value="C:cytoplasm"/>
    <property type="evidence" value="ECO:0007669"/>
    <property type="project" value="UniProtKB-SubCell"/>
</dbReference>